<dbReference type="SUPFAM" id="SSF57850">
    <property type="entry name" value="RING/U-box"/>
    <property type="match status" value="1"/>
</dbReference>
<dbReference type="PANTHER" id="PTHR10283:SF82">
    <property type="entry name" value="SOLUTE CARRIER FAMILY 13 MEMBER 2"/>
    <property type="match status" value="1"/>
</dbReference>
<comment type="caution">
    <text evidence="12">The sequence shown here is derived from an EMBL/GenBank/DDBJ whole genome shotgun (WGS) entry which is preliminary data.</text>
</comment>
<dbReference type="Gene3D" id="3.30.40.10">
    <property type="entry name" value="Zinc/RING finger domain, C3HC4 (zinc finger)"/>
    <property type="match status" value="1"/>
</dbReference>
<evidence type="ECO:0000256" key="2">
    <source>
        <dbReference type="ARBA" id="ARBA00022692"/>
    </source>
</evidence>
<proteinExistence type="predicted"/>
<feature type="transmembrane region" description="Helical" evidence="9">
    <location>
        <begin position="119"/>
        <end position="138"/>
    </location>
</feature>
<dbReference type="InterPro" id="IPR000571">
    <property type="entry name" value="Znf_CCCH"/>
</dbReference>
<keyword evidence="13" id="KW-1185">Reference proteome</keyword>
<dbReference type="PANTHER" id="PTHR10283">
    <property type="entry name" value="SOLUTE CARRIER FAMILY 13 MEMBER"/>
    <property type="match status" value="1"/>
</dbReference>
<keyword evidence="3 8" id="KW-0479">Metal-binding</keyword>
<keyword evidence="6 9" id="KW-1133">Transmembrane helix</keyword>
<accession>A0A8J5CD24</accession>
<evidence type="ECO:0000256" key="3">
    <source>
        <dbReference type="ARBA" id="ARBA00022723"/>
    </source>
</evidence>
<feature type="transmembrane region" description="Helical" evidence="9">
    <location>
        <begin position="39"/>
        <end position="60"/>
    </location>
</feature>
<evidence type="ECO:0000259" key="10">
    <source>
        <dbReference type="PROSITE" id="PS50089"/>
    </source>
</evidence>
<feature type="domain" description="RING-type" evidence="10">
    <location>
        <begin position="792"/>
        <end position="850"/>
    </location>
</feature>
<keyword evidence="7 9" id="KW-0472">Membrane</keyword>
<feature type="transmembrane region" description="Helical" evidence="9">
    <location>
        <begin position="380"/>
        <end position="398"/>
    </location>
</feature>
<feature type="zinc finger region" description="C3H1-type" evidence="8">
    <location>
        <begin position="723"/>
        <end position="750"/>
    </location>
</feature>
<evidence type="ECO:0000313" key="12">
    <source>
        <dbReference type="EMBL" id="KAG6471504.1"/>
    </source>
</evidence>
<organism evidence="12 13">
    <name type="scientific">Zingiber officinale</name>
    <name type="common">Ginger</name>
    <name type="synonym">Amomum zingiber</name>
    <dbReference type="NCBI Taxonomy" id="94328"/>
    <lineage>
        <taxon>Eukaryota</taxon>
        <taxon>Viridiplantae</taxon>
        <taxon>Streptophyta</taxon>
        <taxon>Embryophyta</taxon>
        <taxon>Tracheophyta</taxon>
        <taxon>Spermatophyta</taxon>
        <taxon>Magnoliopsida</taxon>
        <taxon>Liliopsida</taxon>
        <taxon>Zingiberales</taxon>
        <taxon>Zingiberaceae</taxon>
        <taxon>Zingiber</taxon>
    </lineage>
</organism>
<dbReference type="AlphaFoldDB" id="A0A8J5CD24"/>
<dbReference type="Pfam" id="PF13639">
    <property type="entry name" value="zf-RING_2"/>
    <property type="match status" value="1"/>
</dbReference>
<feature type="transmembrane region" description="Helical" evidence="9">
    <location>
        <begin position="301"/>
        <end position="327"/>
    </location>
</feature>
<evidence type="ECO:0000256" key="4">
    <source>
        <dbReference type="ARBA" id="ARBA00022771"/>
    </source>
</evidence>
<protein>
    <recommendedName>
        <fullName evidence="14">Tonoplast dicarboxylate transporter</fullName>
    </recommendedName>
</protein>
<feature type="domain" description="C3H1-type" evidence="11">
    <location>
        <begin position="723"/>
        <end position="750"/>
    </location>
</feature>
<dbReference type="SMART" id="SM00184">
    <property type="entry name" value="RING"/>
    <property type="match status" value="1"/>
</dbReference>
<dbReference type="EMBL" id="JACMSC010000020">
    <property type="protein sequence ID" value="KAG6471504.1"/>
    <property type="molecule type" value="Genomic_DNA"/>
</dbReference>
<dbReference type="InterPro" id="IPR036855">
    <property type="entry name" value="Znf_CCCH_sf"/>
</dbReference>
<comment type="subcellular location">
    <subcellularLocation>
        <location evidence="1">Membrane</location>
        <topology evidence="1">Multi-pass membrane protein</topology>
    </subcellularLocation>
</comment>
<feature type="transmembrane region" description="Helical" evidence="9">
    <location>
        <begin position="339"/>
        <end position="360"/>
    </location>
</feature>
<keyword evidence="2 9" id="KW-0812">Transmembrane</keyword>
<evidence type="ECO:0000256" key="7">
    <source>
        <dbReference type="ARBA" id="ARBA00023136"/>
    </source>
</evidence>
<gene>
    <name evidence="12" type="ORF">ZIOFF_068946</name>
</gene>
<feature type="transmembrane region" description="Helical" evidence="9">
    <location>
        <begin position="418"/>
        <end position="438"/>
    </location>
</feature>
<feature type="domain" description="C3H1-type" evidence="11">
    <location>
        <begin position="619"/>
        <end position="645"/>
    </location>
</feature>
<feature type="transmembrane region" description="Helical" evidence="9">
    <location>
        <begin position="211"/>
        <end position="236"/>
    </location>
</feature>
<keyword evidence="4 8" id="KW-0863">Zinc-finger</keyword>
<dbReference type="GO" id="GO:0008270">
    <property type="term" value="F:zinc ion binding"/>
    <property type="evidence" value="ECO:0007669"/>
    <property type="project" value="UniProtKB-KW"/>
</dbReference>
<dbReference type="Pfam" id="PF00939">
    <property type="entry name" value="Na_sulph_symp"/>
    <property type="match status" value="1"/>
</dbReference>
<dbReference type="CDD" id="cd16521">
    <property type="entry name" value="RING-HC_MKRN"/>
    <property type="match status" value="1"/>
</dbReference>
<dbReference type="InterPro" id="IPR001841">
    <property type="entry name" value="Znf_RING"/>
</dbReference>
<dbReference type="PROSITE" id="PS00518">
    <property type="entry name" value="ZF_RING_1"/>
    <property type="match status" value="1"/>
</dbReference>
<name>A0A8J5CD24_ZINOF</name>
<dbReference type="GO" id="GO:0005886">
    <property type="term" value="C:plasma membrane"/>
    <property type="evidence" value="ECO:0007669"/>
    <property type="project" value="TreeGrafter"/>
</dbReference>
<sequence>MAGSSLKSSSFPVVDEQKTPLLPLHQSPPSFHHRFRSVLTLKSLSIVSGPVSCMLIFFFVDVGGRPLCRNMLAVLSWVFLWWMTEAVPMAVTSMAPLFLFPIFGISSADEVAKFYMDDIIALVLGSFIIVLAVEHYNIHRRVALNVTSLFCGDPLNTKLLLLGICGTTVFMSMWMHNTAAALMMMPVATGVLQRLPDGDEACPEVKQFSKAVVLGVVYSATIGGMATLTGTGVNLILAGMWESYFPEAEQISFSTWLFFGFPLALFMFFVLLSILCFLYCSKNSDKELSAYLDRNHLRRELELLGPMAFAERMILLIFGLLVVLWMTRRITNDVPGWGSLFHGHVGDGTVSVLMATFLFIIPSKKNQGEMLMDWSKCKKLPWNIILLLGAGFAIASGVRTSGLTDVLSAGLDFLKGAPYLAITPVACLISAAITEFTSNNATTTLVLPLLVELAKTMRVHPLLLMVPGAIGAQFSFLLPTSTPPNVVGFATGRIRIEDMIKAGAALKIAGVVALSLLMPTLGKEDDNGDGNQKVVESNFVKGAPLVKIKVCCLVDIITSHLASVQLYKGAIVNTNKGARYWHAPTSEHPFTSMVFCKYFARGTCLKGESCNFSHDWRHQPNKVCTFYQKGLCNYGPSCRYNHVIVSGHETSVAVSSESCSQIESSSSQDAFPSRDLRNRDTSQAFTIPTVLATSSQSHTPHEGAQNQAISSNVDIHVSAHSRPSDLPLCSFNHVGSCPHGENCHRIHGELCSICGKHCLHPFRQEERDKHIESCQRNKEVLETLKYSKEIECSICLERVLSKPTITQRKFGILPECDHPFCIECIRNWRSNSPSSGIDLNTALRACPVCRQHSYFVIPSTTWFSTSEEKQEIIDNYKRKLKYANLIYLHACSISFLFALDFKSQLTANILILEMELAPLELSASTRYSLFQHTIRPNASRRNPDRSNRDRPRPYRSRQLVEEVDRLVANYELANLASMLDLDEELEDLANDDDLGDLLAMSFFLMHMDEEGTSDEDI</sequence>
<dbReference type="PROSITE" id="PS50103">
    <property type="entry name" value="ZF_C3H1"/>
    <property type="match status" value="3"/>
</dbReference>
<dbReference type="CDD" id="cd01115">
    <property type="entry name" value="SLC13_permease"/>
    <property type="match status" value="1"/>
</dbReference>
<evidence type="ECO:0000256" key="6">
    <source>
        <dbReference type="ARBA" id="ARBA00022989"/>
    </source>
</evidence>
<evidence type="ECO:0000256" key="5">
    <source>
        <dbReference type="ARBA" id="ARBA00022833"/>
    </source>
</evidence>
<evidence type="ECO:0000256" key="1">
    <source>
        <dbReference type="ARBA" id="ARBA00004141"/>
    </source>
</evidence>
<feature type="domain" description="C3H1-type" evidence="11">
    <location>
        <begin position="590"/>
        <end position="617"/>
    </location>
</feature>
<dbReference type="SMART" id="SM00356">
    <property type="entry name" value="ZnF_C3H1"/>
    <property type="match status" value="3"/>
</dbReference>
<evidence type="ECO:0008006" key="14">
    <source>
        <dbReference type="Google" id="ProtNLM"/>
    </source>
</evidence>
<evidence type="ECO:0000259" key="11">
    <source>
        <dbReference type="PROSITE" id="PS50103"/>
    </source>
</evidence>
<feature type="transmembrane region" description="Helical" evidence="9">
    <location>
        <begin position="256"/>
        <end position="280"/>
    </location>
</feature>
<feature type="transmembrane region" description="Helical" evidence="9">
    <location>
        <begin position="67"/>
        <end position="83"/>
    </location>
</feature>
<dbReference type="InterPro" id="IPR001898">
    <property type="entry name" value="SLC13A/DASS"/>
</dbReference>
<feature type="zinc finger region" description="C3H1-type" evidence="8">
    <location>
        <begin position="590"/>
        <end position="617"/>
    </location>
</feature>
<dbReference type="NCBIfam" id="TIGR00785">
    <property type="entry name" value="dass"/>
    <property type="match status" value="1"/>
</dbReference>
<evidence type="ECO:0000256" key="9">
    <source>
        <dbReference type="SAM" id="Phobius"/>
    </source>
</evidence>
<feature type="zinc finger region" description="C3H1-type" evidence="8">
    <location>
        <begin position="619"/>
        <end position="645"/>
    </location>
</feature>
<keyword evidence="5 8" id="KW-0862">Zinc</keyword>
<evidence type="ECO:0000313" key="13">
    <source>
        <dbReference type="Proteomes" id="UP000734854"/>
    </source>
</evidence>
<reference evidence="12 13" key="1">
    <citation type="submission" date="2020-08" db="EMBL/GenBank/DDBJ databases">
        <title>Plant Genome Project.</title>
        <authorList>
            <person name="Zhang R.-G."/>
        </authorList>
    </citation>
    <scope>NUCLEOTIDE SEQUENCE [LARGE SCALE GENOMIC DNA]</scope>
    <source>
        <tissue evidence="12">Rhizome</tissue>
    </source>
</reference>
<dbReference type="Pfam" id="PF00642">
    <property type="entry name" value="zf-CCCH"/>
    <property type="match status" value="1"/>
</dbReference>
<dbReference type="GO" id="GO:0015140">
    <property type="term" value="F:malate transmembrane transporter activity"/>
    <property type="evidence" value="ECO:0007669"/>
    <property type="project" value="UniProtKB-ARBA"/>
</dbReference>
<evidence type="ECO:0000256" key="8">
    <source>
        <dbReference type="PROSITE-ProRule" id="PRU00723"/>
    </source>
</evidence>
<dbReference type="InterPro" id="IPR013083">
    <property type="entry name" value="Znf_RING/FYVE/PHD"/>
</dbReference>
<dbReference type="Gene3D" id="4.10.1000.10">
    <property type="entry name" value="Zinc finger, CCCH-type"/>
    <property type="match status" value="1"/>
</dbReference>
<dbReference type="Proteomes" id="UP000734854">
    <property type="component" value="Unassembled WGS sequence"/>
</dbReference>
<dbReference type="InterPro" id="IPR017907">
    <property type="entry name" value="Znf_RING_CS"/>
</dbReference>
<feature type="transmembrane region" description="Helical" evidence="9">
    <location>
        <begin position="459"/>
        <end position="479"/>
    </location>
</feature>
<dbReference type="PROSITE" id="PS50089">
    <property type="entry name" value="ZF_RING_2"/>
    <property type="match status" value="1"/>
</dbReference>
<dbReference type="SUPFAM" id="SSF90229">
    <property type="entry name" value="CCCH zinc finger"/>
    <property type="match status" value="2"/>
</dbReference>